<dbReference type="OrthoDB" id="7751at2157"/>
<protein>
    <recommendedName>
        <fullName evidence="6">Large ribosomal subunit protein uL23</fullName>
    </recommendedName>
</protein>
<dbReference type="InterPro" id="IPR012677">
    <property type="entry name" value="Nucleotide-bd_a/b_plait_sf"/>
</dbReference>
<evidence type="ECO:0000256" key="1">
    <source>
        <dbReference type="ARBA" id="ARBA00006700"/>
    </source>
</evidence>
<evidence type="ECO:0000256" key="6">
    <source>
        <dbReference type="HAMAP-Rule" id="MF_01369"/>
    </source>
</evidence>
<proteinExistence type="inferred from homology"/>
<keyword evidence="3 6" id="KW-0694">RNA-binding</keyword>
<dbReference type="SUPFAM" id="SSF54189">
    <property type="entry name" value="Ribosomal proteins S24e, L23 and L15e"/>
    <property type="match status" value="1"/>
</dbReference>
<evidence type="ECO:0000313" key="7">
    <source>
        <dbReference type="EMBL" id="KGK99521.1"/>
    </source>
</evidence>
<comment type="caution">
    <text evidence="7">The sequence shown here is derived from an EMBL/GenBank/DDBJ whole genome shotgun (WGS) entry which is preliminary data.</text>
</comment>
<gene>
    <name evidence="6" type="primary">rpl23</name>
    <name evidence="7" type="ORF">LI82_01850</name>
</gene>
<dbReference type="RefSeq" id="WP_048193252.1">
    <property type="nucleotide sequence ID" value="NZ_CAAGSM010000007.1"/>
</dbReference>
<dbReference type="InterPro" id="IPR012678">
    <property type="entry name" value="Ribosomal_uL23/eL15/eS24_sf"/>
</dbReference>
<keyword evidence="5 6" id="KW-0687">Ribonucleoprotein</keyword>
<keyword evidence="8" id="KW-1185">Reference proteome</keyword>
<dbReference type="Pfam" id="PF00276">
    <property type="entry name" value="Ribosomal_L23"/>
    <property type="match status" value="1"/>
</dbReference>
<evidence type="ECO:0000256" key="3">
    <source>
        <dbReference type="ARBA" id="ARBA00022884"/>
    </source>
</evidence>
<dbReference type="InterPro" id="IPR019985">
    <property type="entry name" value="Ribosomal_uL23"/>
</dbReference>
<dbReference type="NCBIfam" id="NF011118">
    <property type="entry name" value="PRK14548.1"/>
    <property type="match status" value="1"/>
</dbReference>
<comment type="function">
    <text evidence="6">Binds to 23S rRNA. One of the proteins that surrounds the polypeptide exit tunnel on the outside of the ribosome.</text>
</comment>
<dbReference type="GO" id="GO:0019843">
    <property type="term" value="F:rRNA binding"/>
    <property type="evidence" value="ECO:0007669"/>
    <property type="project" value="UniProtKB-UniRule"/>
</dbReference>
<dbReference type="InterPro" id="IPR013025">
    <property type="entry name" value="Ribosomal_uL23-like"/>
</dbReference>
<dbReference type="Gene3D" id="3.30.70.330">
    <property type="match status" value="1"/>
</dbReference>
<sequence length="82" mass="9214">MSAIRYPFITEKAMTLMDDNKLQFVVDTRSNKKQVAADVVKMYGFSVKSVRTMTTMKGLKKALVTFEEPDAAHEIATRIGLV</sequence>
<keyword evidence="2 6" id="KW-0699">rRNA-binding</keyword>
<dbReference type="EMBL" id="JRHO01000005">
    <property type="protein sequence ID" value="KGK99521.1"/>
    <property type="molecule type" value="Genomic_DNA"/>
</dbReference>
<dbReference type="GO" id="GO:0003735">
    <property type="term" value="F:structural constituent of ribosome"/>
    <property type="evidence" value="ECO:0007669"/>
    <property type="project" value="UniProtKB-UniRule"/>
</dbReference>
<dbReference type="AlphaFoldDB" id="A0A099T5P6"/>
<comment type="similarity">
    <text evidence="1 6">Belongs to the universal ribosomal protein uL23 family.</text>
</comment>
<accession>A0A099T5P6</accession>
<evidence type="ECO:0000313" key="8">
    <source>
        <dbReference type="Proteomes" id="UP000029859"/>
    </source>
</evidence>
<dbReference type="GO" id="GO:0006412">
    <property type="term" value="P:translation"/>
    <property type="evidence" value="ECO:0007669"/>
    <property type="project" value="UniProtKB-UniRule"/>
</dbReference>
<dbReference type="HAMAP" id="MF_01369_A">
    <property type="entry name" value="Ribosomal_uL23_A"/>
    <property type="match status" value="1"/>
</dbReference>
<evidence type="ECO:0000256" key="5">
    <source>
        <dbReference type="ARBA" id="ARBA00023274"/>
    </source>
</evidence>
<evidence type="ECO:0000256" key="2">
    <source>
        <dbReference type="ARBA" id="ARBA00022730"/>
    </source>
</evidence>
<dbReference type="GO" id="GO:0005840">
    <property type="term" value="C:ribosome"/>
    <property type="evidence" value="ECO:0007669"/>
    <property type="project" value="UniProtKB-UniRule"/>
</dbReference>
<dbReference type="FunFam" id="3.30.70.330:FF:000532">
    <property type="entry name" value="50S ribosomal protein L23"/>
    <property type="match status" value="1"/>
</dbReference>
<dbReference type="Proteomes" id="UP000029859">
    <property type="component" value="Unassembled WGS sequence"/>
</dbReference>
<dbReference type="GO" id="GO:1990904">
    <property type="term" value="C:ribonucleoprotein complex"/>
    <property type="evidence" value="ECO:0007669"/>
    <property type="project" value="UniProtKB-KW"/>
</dbReference>
<evidence type="ECO:0000256" key="4">
    <source>
        <dbReference type="ARBA" id="ARBA00022980"/>
    </source>
</evidence>
<name>A0A099T5P6_METMT</name>
<dbReference type="NCBIfam" id="TIGR03636">
    <property type="entry name" value="uL23_arch"/>
    <property type="match status" value="1"/>
</dbReference>
<comment type="subunit">
    <text evidence="6">Part of the 50S ribosomal subunit. Contacts protein L29.</text>
</comment>
<organism evidence="7 8">
    <name type="scientific">Methanococcoides methylutens</name>
    <dbReference type="NCBI Taxonomy" id="2226"/>
    <lineage>
        <taxon>Archaea</taxon>
        <taxon>Methanobacteriati</taxon>
        <taxon>Methanobacteriota</taxon>
        <taxon>Stenosarchaea group</taxon>
        <taxon>Methanomicrobia</taxon>
        <taxon>Methanosarcinales</taxon>
        <taxon>Methanosarcinaceae</taxon>
        <taxon>Methanococcoides</taxon>
    </lineage>
</organism>
<dbReference type="PANTHER" id="PTHR11620">
    <property type="entry name" value="60S RIBOSOMAL PROTEIN L23A"/>
    <property type="match status" value="1"/>
</dbReference>
<keyword evidence="4 6" id="KW-0689">Ribosomal protein</keyword>
<reference evidence="7 8" key="1">
    <citation type="submission" date="2014-09" db="EMBL/GenBank/DDBJ databases">
        <title>Draft genome sequence of an obligately methylotrophic methanogen, Methanococcoides methylutens, isolated from marine sediment.</title>
        <authorList>
            <person name="Guan Y."/>
            <person name="Ngugi D.K."/>
            <person name="Blom J."/>
            <person name="Ali S."/>
            <person name="Ferry J.G."/>
            <person name="Stingl U."/>
        </authorList>
    </citation>
    <scope>NUCLEOTIDE SEQUENCE [LARGE SCALE GENOMIC DNA]</scope>
    <source>
        <strain evidence="7 8">DSM 2657</strain>
    </source>
</reference>